<evidence type="ECO:0000313" key="4">
    <source>
        <dbReference type="Proteomes" id="UP000799441"/>
    </source>
</evidence>
<protein>
    <submittedName>
        <fullName evidence="3">Uncharacterized protein</fullName>
    </submittedName>
</protein>
<feature type="region of interest" description="Disordered" evidence="2">
    <location>
        <begin position="1099"/>
        <end position="1209"/>
    </location>
</feature>
<feature type="region of interest" description="Disordered" evidence="2">
    <location>
        <begin position="51"/>
        <end position="91"/>
    </location>
</feature>
<feature type="compositionally biased region" description="Polar residues" evidence="2">
    <location>
        <begin position="994"/>
        <end position="1011"/>
    </location>
</feature>
<evidence type="ECO:0000256" key="2">
    <source>
        <dbReference type="SAM" id="MobiDB-lite"/>
    </source>
</evidence>
<reference evidence="3" key="1">
    <citation type="journal article" date="2020" name="Stud. Mycol.">
        <title>101 Dothideomycetes genomes: a test case for predicting lifestyles and emergence of pathogens.</title>
        <authorList>
            <person name="Haridas S."/>
            <person name="Albert R."/>
            <person name="Binder M."/>
            <person name="Bloem J."/>
            <person name="Labutti K."/>
            <person name="Salamov A."/>
            <person name="Andreopoulos B."/>
            <person name="Baker S."/>
            <person name="Barry K."/>
            <person name="Bills G."/>
            <person name="Bluhm B."/>
            <person name="Cannon C."/>
            <person name="Castanera R."/>
            <person name="Culley D."/>
            <person name="Daum C."/>
            <person name="Ezra D."/>
            <person name="Gonzalez J."/>
            <person name="Henrissat B."/>
            <person name="Kuo A."/>
            <person name="Liang C."/>
            <person name="Lipzen A."/>
            <person name="Lutzoni F."/>
            <person name="Magnuson J."/>
            <person name="Mondo S."/>
            <person name="Nolan M."/>
            <person name="Ohm R."/>
            <person name="Pangilinan J."/>
            <person name="Park H.-J."/>
            <person name="Ramirez L."/>
            <person name="Alfaro M."/>
            <person name="Sun H."/>
            <person name="Tritt A."/>
            <person name="Yoshinaga Y."/>
            <person name="Zwiers L.-H."/>
            <person name="Turgeon B."/>
            <person name="Goodwin S."/>
            <person name="Spatafora J."/>
            <person name="Crous P."/>
            <person name="Grigoriev I."/>
        </authorList>
    </citation>
    <scope>NUCLEOTIDE SEQUENCE</scope>
    <source>
        <strain evidence="3">CBS 116435</strain>
    </source>
</reference>
<feature type="coiled-coil region" evidence="1">
    <location>
        <begin position="566"/>
        <end position="610"/>
    </location>
</feature>
<accession>A0A9P4UQ55</accession>
<gene>
    <name evidence="3" type="ORF">K431DRAFT_304156</name>
</gene>
<feature type="region of interest" description="Disordered" evidence="2">
    <location>
        <begin position="1246"/>
        <end position="1281"/>
    </location>
</feature>
<proteinExistence type="predicted"/>
<evidence type="ECO:0000256" key="1">
    <source>
        <dbReference type="SAM" id="Coils"/>
    </source>
</evidence>
<dbReference type="EMBL" id="MU003797">
    <property type="protein sequence ID" value="KAF2720705.1"/>
    <property type="molecule type" value="Genomic_DNA"/>
</dbReference>
<feature type="compositionally biased region" description="Polar residues" evidence="2">
    <location>
        <begin position="1068"/>
        <end position="1078"/>
    </location>
</feature>
<feature type="compositionally biased region" description="Acidic residues" evidence="2">
    <location>
        <begin position="1146"/>
        <end position="1155"/>
    </location>
</feature>
<feature type="region of interest" description="Disordered" evidence="2">
    <location>
        <begin position="1051"/>
        <end position="1084"/>
    </location>
</feature>
<sequence>MAFGWLPGIFGSNATPEHASQVEHTPLDNRQGTPDSVDEFLHRVGLHRDFGSRNATSEVNTNTVSVGAEHARSDTHEEAPETRPKQVHWEQHTSTVNDASEVFNRAGRRGILRPTHQPGVDRRAARLQQYLITAGSDTPQKIFERLLHVTTDNEDEDPIDPFDDSDRNAAWYRIDEALGPVALEEEIMYFLDNYSLLEFMRYVAYHHEEDPSVSTRRFVRRYMNDEAFYINRNAQFSDLDNDSRQIRARRLAQMMRDEMHVNGQQTDPAAERFEEHILSYVREDHATLTESTRRIQQFMERFGYRTTILAIRITVPNADWFLGEVIDMNLDSNEETIYRSDLTDQDIAARIWYFLLNPQRPPSQKSLAERRLPRDQSRICDEHLRQRFEHRAILREQLGNHVMWLSEHLTTWQGSASTIVDVLDNPSYNWALLYALVLRHMITFGATTLREHLRRHSETGSRAIGLVELFENDIVRANLNEEHTNGDYERELELQYNNIGRRHAIRSNHFEAARAALLADCLVDAVRGDFDEDYVVARTAHAPSTMPPQLARTAGAYPQPSPAQLAKHLSAQNQRLNGQVVALQEQVRQLERAERDCKKAKRNFAAIVTRARDSIRKEIVDREHRSREETEAASRQREDVTIQALEKREIELAAVQTELDVVQHFAHQLEAQWMEYAHEIETELQQGREAMLWRETEGEESVRRLETALAELDQVRHENAWLHQTYNGLQEQNGALQHDVIQLQLQVQDLQRLYSSRPQQGGSHNAGVEELRARLAECMEHGRRLAEENNQLRTANQLLYTQRVDLVTARGQDRNERELLGRAANRPVTADRTNDDAWGMREAILNSSDQAGHKIEIDWNSPIWRAPSQGRRDVAPEGTLRRASRDLGAASRFPPRDEEFGYWLFARDQRHVQEQAQILLRDTHLVPHREDITPEDLRRAELQSGVQLIPHGLVWMHFDDAVSSTGESSSSSRSGGRLHHGKGNGGQSPPNRPRPSSTLNSPWHPSLSGTPNAADRGSTAAAEFQIRGSPSHFSSLHSPEWSIATAIAGTAHPLDSPSRPSLDAASIPPQQSLETTKSYPHPTLLSPFELTTTVRQPISSLADLSSEVPSSPASPLEPPQSPKASSQSKRKRRPSIQRYIPSNTNNEEDSAEEATTDSPPRKRKKRRVTDPNYVPTTPTRDSDDGQLKTPQAPRRRKVRKVKGVGKTSKLDIEGTEAQAGIADLVPANDEARGQRLRIVGVSTLVQQSAPASTQDQPAGRTMVTRAMDGTRKRKKEASDEQ</sequence>
<feature type="compositionally biased region" description="Polar residues" evidence="2">
    <location>
        <begin position="53"/>
        <end position="65"/>
    </location>
</feature>
<feature type="region of interest" description="Disordered" evidence="2">
    <location>
        <begin position="964"/>
        <end position="1020"/>
    </location>
</feature>
<feature type="compositionally biased region" description="Low complexity" evidence="2">
    <location>
        <begin position="964"/>
        <end position="975"/>
    </location>
</feature>
<keyword evidence="1" id="KW-0175">Coiled coil</keyword>
<organism evidence="3 4">
    <name type="scientific">Polychaeton citri CBS 116435</name>
    <dbReference type="NCBI Taxonomy" id="1314669"/>
    <lineage>
        <taxon>Eukaryota</taxon>
        <taxon>Fungi</taxon>
        <taxon>Dikarya</taxon>
        <taxon>Ascomycota</taxon>
        <taxon>Pezizomycotina</taxon>
        <taxon>Dothideomycetes</taxon>
        <taxon>Dothideomycetidae</taxon>
        <taxon>Capnodiales</taxon>
        <taxon>Capnodiaceae</taxon>
        <taxon>Polychaeton</taxon>
    </lineage>
</organism>
<feature type="compositionally biased region" description="Basic and acidic residues" evidence="2">
    <location>
        <begin position="69"/>
        <end position="91"/>
    </location>
</feature>
<feature type="compositionally biased region" description="Polar residues" evidence="2">
    <location>
        <begin position="1246"/>
        <end position="1256"/>
    </location>
</feature>
<feature type="region of interest" description="Disordered" evidence="2">
    <location>
        <begin position="1"/>
        <end position="20"/>
    </location>
</feature>
<name>A0A9P4UQ55_9PEZI</name>
<evidence type="ECO:0000313" key="3">
    <source>
        <dbReference type="EMBL" id="KAF2720705.1"/>
    </source>
</evidence>
<keyword evidence="4" id="KW-1185">Reference proteome</keyword>
<feature type="compositionally biased region" description="Polar residues" evidence="2">
    <location>
        <begin position="1099"/>
        <end position="1113"/>
    </location>
</feature>
<feature type="compositionally biased region" description="Basic residues" evidence="2">
    <location>
        <begin position="1193"/>
        <end position="1203"/>
    </location>
</feature>
<dbReference type="Proteomes" id="UP000799441">
    <property type="component" value="Unassembled WGS sequence"/>
</dbReference>
<comment type="caution">
    <text evidence="3">The sequence shown here is derived from an EMBL/GenBank/DDBJ whole genome shotgun (WGS) entry which is preliminary data.</text>
</comment>